<reference evidence="2 3" key="1">
    <citation type="submission" date="2024-02" db="EMBL/GenBank/DDBJ databases">
        <authorList>
            <person name="Daric V."/>
            <person name="Darras S."/>
        </authorList>
    </citation>
    <scope>NUCLEOTIDE SEQUENCE [LARGE SCALE GENOMIC DNA]</scope>
</reference>
<organism evidence="2 3">
    <name type="scientific">Clavelina lepadiformis</name>
    <name type="common">Light-bulb sea squirt</name>
    <name type="synonym">Ascidia lepadiformis</name>
    <dbReference type="NCBI Taxonomy" id="159417"/>
    <lineage>
        <taxon>Eukaryota</taxon>
        <taxon>Metazoa</taxon>
        <taxon>Chordata</taxon>
        <taxon>Tunicata</taxon>
        <taxon>Ascidiacea</taxon>
        <taxon>Aplousobranchia</taxon>
        <taxon>Clavelinidae</taxon>
        <taxon>Clavelina</taxon>
    </lineage>
</organism>
<proteinExistence type="predicted"/>
<gene>
    <name evidence="2" type="ORF">CVLEPA_LOCUS21055</name>
</gene>
<feature type="compositionally biased region" description="Acidic residues" evidence="1">
    <location>
        <begin position="1"/>
        <end position="16"/>
    </location>
</feature>
<accession>A0ABP0GE14</accession>
<evidence type="ECO:0000256" key="1">
    <source>
        <dbReference type="SAM" id="MobiDB-lite"/>
    </source>
</evidence>
<sequence>MKENDDVVEYDDEDEVINVSSDGNYGYNEEELDKPDEINDDEGKEFDDEDDDGFIDESLDKNVVNSSANNHSHTTGNVKSSSHPVSALKEQIMTSHEQNETNDIQAEPTPSQSSTTALTSSGDTET</sequence>
<feature type="region of interest" description="Disordered" evidence="1">
    <location>
        <begin position="1"/>
        <end position="126"/>
    </location>
</feature>
<dbReference type="Proteomes" id="UP001642483">
    <property type="component" value="Unassembled WGS sequence"/>
</dbReference>
<comment type="caution">
    <text evidence="2">The sequence shown here is derived from an EMBL/GenBank/DDBJ whole genome shotgun (WGS) entry which is preliminary data.</text>
</comment>
<feature type="compositionally biased region" description="Low complexity" evidence="1">
    <location>
        <begin position="62"/>
        <end position="77"/>
    </location>
</feature>
<evidence type="ECO:0000313" key="3">
    <source>
        <dbReference type="Proteomes" id="UP001642483"/>
    </source>
</evidence>
<name>A0ABP0GE14_CLALP</name>
<evidence type="ECO:0000313" key="2">
    <source>
        <dbReference type="EMBL" id="CAK8689074.1"/>
    </source>
</evidence>
<dbReference type="EMBL" id="CAWYQH010000108">
    <property type="protein sequence ID" value="CAK8689074.1"/>
    <property type="molecule type" value="Genomic_DNA"/>
</dbReference>
<feature type="compositionally biased region" description="Acidic residues" evidence="1">
    <location>
        <begin position="28"/>
        <end position="57"/>
    </location>
</feature>
<feature type="compositionally biased region" description="Polar residues" evidence="1">
    <location>
        <begin position="92"/>
        <end position="126"/>
    </location>
</feature>
<keyword evidence="3" id="KW-1185">Reference proteome</keyword>
<protein>
    <submittedName>
        <fullName evidence="2">Uncharacterized protein</fullName>
    </submittedName>
</protein>